<evidence type="ECO:0000313" key="2">
    <source>
        <dbReference type="Proteomes" id="UP001153331"/>
    </source>
</evidence>
<keyword evidence="2" id="KW-1185">Reference proteome</keyword>
<protein>
    <submittedName>
        <fullName evidence="1">Uncharacterized protein</fullName>
    </submittedName>
</protein>
<organism evidence="1 2">
    <name type="scientific">Boeremia exigua</name>
    <dbReference type="NCBI Taxonomy" id="749465"/>
    <lineage>
        <taxon>Eukaryota</taxon>
        <taxon>Fungi</taxon>
        <taxon>Dikarya</taxon>
        <taxon>Ascomycota</taxon>
        <taxon>Pezizomycotina</taxon>
        <taxon>Dothideomycetes</taxon>
        <taxon>Pleosporomycetidae</taxon>
        <taxon>Pleosporales</taxon>
        <taxon>Pleosporineae</taxon>
        <taxon>Didymellaceae</taxon>
        <taxon>Boeremia</taxon>
    </lineage>
</organism>
<gene>
    <name evidence="1" type="ORF">OPT61_g4734</name>
</gene>
<evidence type="ECO:0000313" key="1">
    <source>
        <dbReference type="EMBL" id="KAJ8113045.1"/>
    </source>
</evidence>
<accession>A0ACC2ID05</accession>
<reference evidence="1" key="1">
    <citation type="submission" date="2022-11" db="EMBL/GenBank/DDBJ databases">
        <title>Genome Sequence of Boeremia exigua.</title>
        <authorList>
            <person name="Buettner E."/>
        </authorList>
    </citation>
    <scope>NUCLEOTIDE SEQUENCE</scope>
    <source>
        <strain evidence="1">CU02</strain>
    </source>
</reference>
<dbReference type="EMBL" id="JAPHNI010000279">
    <property type="protein sequence ID" value="KAJ8113045.1"/>
    <property type="molecule type" value="Genomic_DNA"/>
</dbReference>
<proteinExistence type="predicted"/>
<dbReference type="Proteomes" id="UP001153331">
    <property type="component" value="Unassembled WGS sequence"/>
</dbReference>
<name>A0ACC2ID05_9PLEO</name>
<sequence length="194" mass="21674">MCVPFSAHPTVLCVPIISDTPDKKTRLAPCSLTVGGLHRPSAQFHCVAQCSDKFWKWTKVVRPVQDKASTLCRSEVTSTHNRNQTLRKYHQPIVKPEPHRRIYSKHLSGRQYLDMAHQVHQVSRGYDLANTHDAFGGAMPAPPSTPLESEVLVISENHRDIATELIKRLLHIAQAAHNASKNGCTGGKVRFEQT</sequence>
<comment type="caution">
    <text evidence="1">The sequence shown here is derived from an EMBL/GenBank/DDBJ whole genome shotgun (WGS) entry which is preliminary data.</text>
</comment>